<dbReference type="AlphaFoldDB" id="A0A7S3C008"/>
<sequence>MDTGVKAVEAELAELLAEEAQLQAAAAEKAPPTAPTTEEGVAAEGTGGAGWPASSGAALESRVEQLEAQLETVLPVLEKTGAALEFEAPQSMDGKGLTLINLGAYLTALEDTLGDKLGLASGICAARLPPPPEEDEEGSAPVRRPPEPEDTPSLSLLKEFVKPRSLSTYNPAATLHRRGAGVESGEMLEIA</sequence>
<accession>A0A7S3C008</accession>
<organism evidence="2">
    <name type="scientific">Haptolina ericina</name>
    <dbReference type="NCBI Taxonomy" id="156174"/>
    <lineage>
        <taxon>Eukaryota</taxon>
        <taxon>Haptista</taxon>
        <taxon>Haptophyta</taxon>
        <taxon>Prymnesiophyceae</taxon>
        <taxon>Prymnesiales</taxon>
        <taxon>Prymnesiaceae</taxon>
        <taxon>Haptolina</taxon>
    </lineage>
</organism>
<feature type="region of interest" description="Disordered" evidence="1">
    <location>
        <begin position="127"/>
        <end position="156"/>
    </location>
</feature>
<gene>
    <name evidence="2" type="ORF">HERI1096_LOCUS38346</name>
</gene>
<protein>
    <submittedName>
        <fullName evidence="2">Uncharacterized protein</fullName>
    </submittedName>
</protein>
<feature type="region of interest" description="Disordered" evidence="1">
    <location>
        <begin position="23"/>
        <end position="55"/>
    </location>
</feature>
<proteinExistence type="predicted"/>
<feature type="compositionally biased region" description="Low complexity" evidence="1">
    <location>
        <begin position="23"/>
        <end position="44"/>
    </location>
</feature>
<name>A0A7S3C008_9EUKA</name>
<evidence type="ECO:0000256" key="1">
    <source>
        <dbReference type="SAM" id="MobiDB-lite"/>
    </source>
</evidence>
<dbReference type="EMBL" id="HBHX01069427">
    <property type="protein sequence ID" value="CAE0150278.1"/>
    <property type="molecule type" value="Transcribed_RNA"/>
</dbReference>
<reference evidence="2" key="1">
    <citation type="submission" date="2021-01" db="EMBL/GenBank/DDBJ databases">
        <authorList>
            <person name="Corre E."/>
            <person name="Pelletier E."/>
            <person name="Niang G."/>
            <person name="Scheremetjew M."/>
            <person name="Finn R."/>
            <person name="Kale V."/>
            <person name="Holt S."/>
            <person name="Cochrane G."/>
            <person name="Meng A."/>
            <person name="Brown T."/>
            <person name="Cohen L."/>
        </authorList>
    </citation>
    <scope>NUCLEOTIDE SEQUENCE</scope>
    <source>
        <strain evidence="2">CCMP281</strain>
    </source>
</reference>
<evidence type="ECO:0000313" key="2">
    <source>
        <dbReference type="EMBL" id="CAE0150278.1"/>
    </source>
</evidence>